<organism evidence="1 2">
    <name type="scientific">Violaceomyces palustris</name>
    <dbReference type="NCBI Taxonomy" id="1673888"/>
    <lineage>
        <taxon>Eukaryota</taxon>
        <taxon>Fungi</taxon>
        <taxon>Dikarya</taxon>
        <taxon>Basidiomycota</taxon>
        <taxon>Ustilaginomycotina</taxon>
        <taxon>Ustilaginomycetes</taxon>
        <taxon>Violaceomycetales</taxon>
        <taxon>Violaceomycetaceae</taxon>
        <taxon>Violaceomyces</taxon>
    </lineage>
</organism>
<accession>A0ACD0P143</accession>
<protein>
    <submittedName>
        <fullName evidence="1">Ankyrin</fullName>
    </submittedName>
</protein>
<dbReference type="Proteomes" id="UP000245626">
    <property type="component" value="Unassembled WGS sequence"/>
</dbReference>
<name>A0ACD0P143_9BASI</name>
<evidence type="ECO:0000313" key="1">
    <source>
        <dbReference type="EMBL" id="PWN51769.1"/>
    </source>
</evidence>
<keyword evidence="2" id="KW-1185">Reference proteome</keyword>
<reference evidence="1 2" key="1">
    <citation type="journal article" date="2018" name="Mol. Biol. Evol.">
        <title>Broad Genomic Sampling Reveals a Smut Pathogenic Ancestry of the Fungal Clade Ustilaginomycotina.</title>
        <authorList>
            <person name="Kijpornyongpan T."/>
            <person name="Mondo S.J."/>
            <person name="Barry K."/>
            <person name="Sandor L."/>
            <person name="Lee J."/>
            <person name="Lipzen A."/>
            <person name="Pangilinan J."/>
            <person name="LaButti K."/>
            <person name="Hainaut M."/>
            <person name="Henrissat B."/>
            <person name="Grigoriev I.V."/>
            <person name="Spatafora J.W."/>
            <person name="Aime M.C."/>
        </authorList>
    </citation>
    <scope>NUCLEOTIDE SEQUENCE [LARGE SCALE GENOMIC DNA]</scope>
    <source>
        <strain evidence="1 2">SA 807</strain>
    </source>
</reference>
<gene>
    <name evidence="1" type="ORF">IE53DRAFT_341784</name>
</gene>
<dbReference type="EMBL" id="KZ819818">
    <property type="protein sequence ID" value="PWN51769.1"/>
    <property type="molecule type" value="Genomic_DNA"/>
</dbReference>
<evidence type="ECO:0000313" key="2">
    <source>
        <dbReference type="Proteomes" id="UP000245626"/>
    </source>
</evidence>
<sequence length="220" mass="24541">MASDQIKHQLDQDQIDDLLFSARLGETQELKEVLDPILKTDPDALETISNESGNTLLHYCCANGHLETAEYLLPHSSLRLLLSQNESGNTPLHWAGLNGHLKVVVKLLDRIEEAERSDPELASSLNRILLPPSSSNNQTGSSGDVDDQDKERRLWDVRNKAGRGPMSEAQMNDKEEVVRYLLERMIEGGANDDAIKAKEEKESSLDKVQSATEQLKLSQE</sequence>
<proteinExistence type="predicted"/>